<proteinExistence type="predicted"/>
<dbReference type="InterPro" id="IPR031390">
    <property type="entry name" value="OFCC1"/>
</dbReference>
<reference evidence="3" key="1">
    <citation type="submission" date="2018-06" db="EMBL/GenBank/DDBJ databases">
        <title>Genome assembly of Danube salmon.</title>
        <authorList>
            <person name="Macqueen D.J."/>
            <person name="Gundappa M.K."/>
        </authorList>
    </citation>
    <scope>NUCLEOTIDE SEQUENCE [LARGE SCALE GENOMIC DNA]</scope>
</reference>
<evidence type="ECO:0000313" key="3">
    <source>
        <dbReference type="Proteomes" id="UP000314982"/>
    </source>
</evidence>
<name>A0A4W5MEA4_9TELE</name>
<reference evidence="2" key="3">
    <citation type="submission" date="2025-09" db="UniProtKB">
        <authorList>
            <consortium name="Ensembl"/>
        </authorList>
    </citation>
    <scope>IDENTIFICATION</scope>
</reference>
<dbReference type="Proteomes" id="UP000314982">
    <property type="component" value="Unassembled WGS sequence"/>
</dbReference>
<dbReference type="STRING" id="62062.ENSHHUP00000037116"/>
<protein>
    <submittedName>
        <fullName evidence="2">Uncharacterized protein</fullName>
    </submittedName>
</protein>
<dbReference type="PANTHER" id="PTHR33862">
    <property type="entry name" value="OROFACIAL CLEFT 1 CANDIDATE GENE 1 PROTEIN"/>
    <property type="match status" value="1"/>
</dbReference>
<keyword evidence="1" id="KW-0472">Membrane</keyword>
<dbReference type="Ensembl" id="ENSHHUT00000038594.1">
    <property type="protein sequence ID" value="ENSHHUP00000037116.1"/>
    <property type="gene ID" value="ENSHHUG00000023262.1"/>
</dbReference>
<evidence type="ECO:0000313" key="2">
    <source>
        <dbReference type="Ensembl" id="ENSHHUP00000037116.1"/>
    </source>
</evidence>
<keyword evidence="3" id="KW-1185">Reference proteome</keyword>
<evidence type="ECO:0000256" key="1">
    <source>
        <dbReference type="SAM" id="Phobius"/>
    </source>
</evidence>
<dbReference type="AlphaFoldDB" id="A0A4W5MEA4"/>
<accession>A0A4W5MEA4</accession>
<keyword evidence="1" id="KW-1133">Transmembrane helix</keyword>
<reference evidence="2" key="2">
    <citation type="submission" date="2025-08" db="UniProtKB">
        <authorList>
            <consortium name="Ensembl"/>
        </authorList>
    </citation>
    <scope>IDENTIFICATION</scope>
</reference>
<keyword evidence="1" id="KW-0812">Transmembrane</keyword>
<organism evidence="2 3">
    <name type="scientific">Hucho hucho</name>
    <name type="common">huchen</name>
    <dbReference type="NCBI Taxonomy" id="62062"/>
    <lineage>
        <taxon>Eukaryota</taxon>
        <taxon>Metazoa</taxon>
        <taxon>Chordata</taxon>
        <taxon>Craniata</taxon>
        <taxon>Vertebrata</taxon>
        <taxon>Euteleostomi</taxon>
        <taxon>Actinopterygii</taxon>
        <taxon>Neopterygii</taxon>
        <taxon>Teleostei</taxon>
        <taxon>Protacanthopterygii</taxon>
        <taxon>Salmoniformes</taxon>
        <taxon>Salmonidae</taxon>
        <taxon>Salmoninae</taxon>
        <taxon>Hucho</taxon>
    </lineage>
</organism>
<sequence length="73" mass="7808">MVVVGPLTLNDITLLLLLIRCSCQLVFDSLPSFTSNLIMALGVWTVLDPLAVFVVGAILGRTVQSLLLALLPD</sequence>
<feature type="transmembrane region" description="Helical" evidence="1">
    <location>
        <begin position="37"/>
        <end position="59"/>
    </location>
</feature>
<dbReference type="PANTHER" id="PTHR33862:SF3">
    <property type="entry name" value="OROFACIAL CLEFT 1 CANDIDATE GENE 1 PROTEIN"/>
    <property type="match status" value="1"/>
</dbReference>